<comment type="caution">
    <text evidence="1">The sequence shown here is derived from an EMBL/GenBank/DDBJ whole genome shotgun (WGS) entry which is preliminary data.</text>
</comment>
<proteinExistence type="predicted"/>
<dbReference type="EMBL" id="JBFOLJ010000007">
    <property type="protein sequence ID" value="KAL2520582.1"/>
    <property type="molecule type" value="Genomic_DNA"/>
</dbReference>
<accession>A0ABD1U6E6</accession>
<reference evidence="2" key="1">
    <citation type="submission" date="2024-07" db="EMBL/GenBank/DDBJ databases">
        <title>Two chromosome-level genome assemblies of Korean endemic species Abeliophyllum distichum and Forsythia ovata (Oleaceae).</title>
        <authorList>
            <person name="Jang H."/>
        </authorList>
    </citation>
    <scope>NUCLEOTIDE SEQUENCE [LARGE SCALE GENOMIC DNA]</scope>
</reference>
<dbReference type="AlphaFoldDB" id="A0ABD1U6E6"/>
<name>A0ABD1U6E6_9LAMI</name>
<sequence length="135" mass="15213">MGSEATYTDSTNLKLRELLKEAQHDYSPESTKIINDFVTADLGPGFVRDIGADKVEFKFKKPKSIEIGGTNSKIWDHGLYFQPDGESNISNKVLPYVSDPFHVILDVSKELLRLLCECIASMLLCYSWCLLVDHV</sequence>
<dbReference type="Proteomes" id="UP001604277">
    <property type="component" value="Unassembled WGS sequence"/>
</dbReference>
<protein>
    <submittedName>
        <fullName evidence="1">Uncharacterized protein</fullName>
    </submittedName>
</protein>
<evidence type="ECO:0000313" key="1">
    <source>
        <dbReference type="EMBL" id="KAL2520582.1"/>
    </source>
</evidence>
<organism evidence="1 2">
    <name type="scientific">Forsythia ovata</name>
    <dbReference type="NCBI Taxonomy" id="205694"/>
    <lineage>
        <taxon>Eukaryota</taxon>
        <taxon>Viridiplantae</taxon>
        <taxon>Streptophyta</taxon>
        <taxon>Embryophyta</taxon>
        <taxon>Tracheophyta</taxon>
        <taxon>Spermatophyta</taxon>
        <taxon>Magnoliopsida</taxon>
        <taxon>eudicotyledons</taxon>
        <taxon>Gunneridae</taxon>
        <taxon>Pentapetalae</taxon>
        <taxon>asterids</taxon>
        <taxon>lamiids</taxon>
        <taxon>Lamiales</taxon>
        <taxon>Oleaceae</taxon>
        <taxon>Forsythieae</taxon>
        <taxon>Forsythia</taxon>
    </lineage>
</organism>
<keyword evidence="2" id="KW-1185">Reference proteome</keyword>
<evidence type="ECO:0000313" key="2">
    <source>
        <dbReference type="Proteomes" id="UP001604277"/>
    </source>
</evidence>
<gene>
    <name evidence="1" type="ORF">Fot_24505</name>
</gene>